<dbReference type="Proteomes" id="UP001304895">
    <property type="component" value="Unassembled WGS sequence"/>
</dbReference>
<proteinExistence type="predicted"/>
<reference evidence="2" key="2">
    <citation type="submission" date="2023-05" db="EMBL/GenBank/DDBJ databases">
        <authorList>
            <consortium name="Lawrence Berkeley National Laboratory"/>
            <person name="Steindorff A."/>
            <person name="Hensen N."/>
            <person name="Bonometti L."/>
            <person name="Westerberg I."/>
            <person name="Brannstrom I.O."/>
            <person name="Guillou S."/>
            <person name="Cros-Aarteil S."/>
            <person name="Calhoun S."/>
            <person name="Haridas S."/>
            <person name="Kuo A."/>
            <person name="Mondo S."/>
            <person name="Pangilinan J."/>
            <person name="Riley R."/>
            <person name="Labutti K."/>
            <person name="Andreopoulos B."/>
            <person name="Lipzen A."/>
            <person name="Chen C."/>
            <person name="Yanf M."/>
            <person name="Daum C."/>
            <person name="Ng V."/>
            <person name="Clum A."/>
            <person name="Ohm R."/>
            <person name="Martin F."/>
            <person name="Silar P."/>
            <person name="Natvig D."/>
            <person name="Lalanne C."/>
            <person name="Gautier V."/>
            <person name="Ament-Velasquez S.L."/>
            <person name="Kruys A."/>
            <person name="Hutchinson M.I."/>
            <person name="Powell A.J."/>
            <person name="Barry K."/>
            <person name="Miller A.N."/>
            <person name="Grigoriev I.V."/>
            <person name="Debuchy R."/>
            <person name="Gladieux P."/>
            <person name="Thoren M.H."/>
            <person name="Johannesson H."/>
        </authorList>
    </citation>
    <scope>NUCLEOTIDE SEQUENCE</scope>
    <source>
        <strain evidence="2">CBS 123565</strain>
    </source>
</reference>
<evidence type="ECO:0000313" key="3">
    <source>
        <dbReference type="Proteomes" id="UP001304895"/>
    </source>
</evidence>
<organism evidence="2 3">
    <name type="scientific">Trichocladium antarcticum</name>
    <dbReference type="NCBI Taxonomy" id="1450529"/>
    <lineage>
        <taxon>Eukaryota</taxon>
        <taxon>Fungi</taxon>
        <taxon>Dikarya</taxon>
        <taxon>Ascomycota</taxon>
        <taxon>Pezizomycotina</taxon>
        <taxon>Sordariomycetes</taxon>
        <taxon>Sordariomycetidae</taxon>
        <taxon>Sordariales</taxon>
        <taxon>Chaetomiaceae</taxon>
        <taxon>Trichocladium</taxon>
    </lineage>
</organism>
<dbReference type="AlphaFoldDB" id="A0AAN6UGU4"/>
<feature type="chain" id="PRO_5042828152" evidence="1">
    <location>
        <begin position="20"/>
        <end position="83"/>
    </location>
</feature>
<name>A0AAN6UGU4_9PEZI</name>
<gene>
    <name evidence="2" type="ORF">BT67DRAFT_443685</name>
</gene>
<sequence length="83" mass="9010">MESWHWPIAQPLAPVLTLSFLPSAPPAAVRRIAVQGYLARRAVTTKWLVLSIASKLVNFRLDPDAVLQATGSPVLLDDHAPGE</sequence>
<reference evidence="2" key="1">
    <citation type="journal article" date="2023" name="Mol. Phylogenet. Evol.">
        <title>Genome-scale phylogeny and comparative genomics of the fungal order Sordariales.</title>
        <authorList>
            <person name="Hensen N."/>
            <person name="Bonometti L."/>
            <person name="Westerberg I."/>
            <person name="Brannstrom I.O."/>
            <person name="Guillou S."/>
            <person name="Cros-Aarteil S."/>
            <person name="Calhoun S."/>
            <person name="Haridas S."/>
            <person name="Kuo A."/>
            <person name="Mondo S."/>
            <person name="Pangilinan J."/>
            <person name="Riley R."/>
            <person name="LaButti K."/>
            <person name="Andreopoulos B."/>
            <person name="Lipzen A."/>
            <person name="Chen C."/>
            <person name="Yan M."/>
            <person name="Daum C."/>
            <person name="Ng V."/>
            <person name="Clum A."/>
            <person name="Steindorff A."/>
            <person name="Ohm R.A."/>
            <person name="Martin F."/>
            <person name="Silar P."/>
            <person name="Natvig D.O."/>
            <person name="Lalanne C."/>
            <person name="Gautier V."/>
            <person name="Ament-Velasquez S.L."/>
            <person name="Kruys A."/>
            <person name="Hutchinson M.I."/>
            <person name="Powell A.J."/>
            <person name="Barry K."/>
            <person name="Miller A.N."/>
            <person name="Grigoriev I.V."/>
            <person name="Debuchy R."/>
            <person name="Gladieux P."/>
            <person name="Hiltunen Thoren M."/>
            <person name="Johannesson H."/>
        </authorList>
    </citation>
    <scope>NUCLEOTIDE SEQUENCE</scope>
    <source>
        <strain evidence="2">CBS 123565</strain>
    </source>
</reference>
<keyword evidence="3" id="KW-1185">Reference proteome</keyword>
<protein>
    <submittedName>
        <fullName evidence="2">Uncharacterized protein</fullName>
    </submittedName>
</protein>
<feature type="signal peptide" evidence="1">
    <location>
        <begin position="1"/>
        <end position="19"/>
    </location>
</feature>
<evidence type="ECO:0000313" key="2">
    <source>
        <dbReference type="EMBL" id="KAK4132475.1"/>
    </source>
</evidence>
<evidence type="ECO:0000256" key="1">
    <source>
        <dbReference type="SAM" id="SignalP"/>
    </source>
</evidence>
<comment type="caution">
    <text evidence="2">The sequence shown here is derived from an EMBL/GenBank/DDBJ whole genome shotgun (WGS) entry which is preliminary data.</text>
</comment>
<dbReference type="EMBL" id="MU853417">
    <property type="protein sequence ID" value="KAK4132475.1"/>
    <property type="molecule type" value="Genomic_DNA"/>
</dbReference>
<accession>A0AAN6UGU4</accession>
<keyword evidence="1" id="KW-0732">Signal</keyword>